<sequence length="32" mass="3668">MMNITSSDHLVLTVADIGRTVDFYTKVLGWKR</sequence>
<dbReference type="Pfam" id="PF00903">
    <property type="entry name" value="Glyoxalase"/>
    <property type="match status" value="1"/>
</dbReference>
<evidence type="ECO:0000313" key="4">
    <source>
        <dbReference type="Proteomes" id="UP001149607"/>
    </source>
</evidence>
<dbReference type="InterPro" id="IPR004360">
    <property type="entry name" value="Glyas_Fos-R_dOase_dom"/>
</dbReference>
<dbReference type="Gene3D" id="3.10.180.10">
    <property type="entry name" value="2,3-Dihydroxybiphenyl 1,2-Dioxygenase, domain 1"/>
    <property type="match status" value="1"/>
</dbReference>
<evidence type="ECO:0000313" key="3">
    <source>
        <dbReference type="EMBL" id="WWY04112.1"/>
    </source>
</evidence>
<reference evidence="3" key="2">
    <citation type="submission" date="2024-02" db="EMBL/GenBank/DDBJ databases">
        <title>Neisseria leonii sp. nov.</title>
        <authorList>
            <person name="Boutroux M."/>
            <person name="Favre-Rochex S."/>
            <person name="Gorgette O."/>
            <person name="Touak G."/>
            <person name="Muhle E."/>
            <person name="Chesneau O."/>
            <person name="Clermont D."/>
            <person name="Rahi P."/>
        </authorList>
    </citation>
    <scope>NUCLEOTIDE SEQUENCE</scope>
    <source>
        <strain evidence="3">51.81</strain>
    </source>
</reference>
<evidence type="ECO:0000259" key="1">
    <source>
        <dbReference type="PROSITE" id="PS51819"/>
    </source>
</evidence>
<dbReference type="EMBL" id="JAPQFL010000004">
    <property type="protein sequence ID" value="MDD9328097.1"/>
    <property type="molecule type" value="Genomic_DNA"/>
</dbReference>
<keyword evidence="4" id="KW-1185">Reference proteome</keyword>
<dbReference type="EMBL" id="CP146598">
    <property type="protein sequence ID" value="WWY04112.1"/>
    <property type="molecule type" value="Genomic_DNA"/>
</dbReference>
<dbReference type="InterPro" id="IPR037523">
    <property type="entry name" value="VOC_core"/>
</dbReference>
<accession>A0A9X4E645</accession>
<protein>
    <submittedName>
        <fullName evidence="2">VOC family protein</fullName>
    </submittedName>
</protein>
<dbReference type="InterPro" id="IPR029068">
    <property type="entry name" value="Glyas_Bleomycin-R_OHBP_Dase"/>
</dbReference>
<feature type="domain" description="VOC" evidence="1">
    <location>
        <begin position="6"/>
        <end position="32"/>
    </location>
</feature>
<dbReference type="RefSeq" id="WP_274585211.1">
    <property type="nucleotide sequence ID" value="NZ_CP145811.1"/>
</dbReference>
<name>A0A9X4E645_9NEIS</name>
<reference evidence="2" key="1">
    <citation type="submission" date="2022-10" db="EMBL/GenBank/DDBJ databases">
        <authorList>
            <person name="Boutroux M."/>
        </authorList>
    </citation>
    <scope>NUCLEOTIDE SEQUENCE</scope>
    <source>
        <strain evidence="2">51.81</strain>
    </source>
</reference>
<organism evidence="2">
    <name type="scientific">Neisseria leonii</name>
    <dbReference type="NCBI Taxonomy" id="2995413"/>
    <lineage>
        <taxon>Bacteria</taxon>
        <taxon>Pseudomonadati</taxon>
        <taxon>Pseudomonadota</taxon>
        <taxon>Betaproteobacteria</taxon>
        <taxon>Neisseriales</taxon>
        <taxon>Neisseriaceae</taxon>
        <taxon>Neisseria</taxon>
    </lineage>
</organism>
<proteinExistence type="predicted"/>
<dbReference type="PROSITE" id="PS51819">
    <property type="entry name" value="VOC"/>
    <property type="match status" value="1"/>
</dbReference>
<dbReference type="SUPFAM" id="SSF54593">
    <property type="entry name" value="Glyoxalase/Bleomycin resistance protein/Dihydroxybiphenyl dioxygenase"/>
    <property type="match status" value="1"/>
</dbReference>
<dbReference type="Proteomes" id="UP001149607">
    <property type="component" value="Chromosome"/>
</dbReference>
<gene>
    <name evidence="2" type="ORF">ORY91_001515</name>
    <name evidence="3" type="ORF">V9W64_05235</name>
</gene>
<dbReference type="AlphaFoldDB" id="A0A9X4E645"/>
<evidence type="ECO:0000313" key="2">
    <source>
        <dbReference type="EMBL" id="MDD9328097.1"/>
    </source>
</evidence>